<reference evidence="2 3" key="1">
    <citation type="journal article" date="2015" name="Nat. Commun.">
        <title>Lucilia cuprina genome unlocks parasitic fly biology to underpin future interventions.</title>
        <authorList>
            <person name="Anstead C.A."/>
            <person name="Korhonen P.K."/>
            <person name="Young N.D."/>
            <person name="Hall R.S."/>
            <person name="Jex A.R."/>
            <person name="Murali S.C."/>
            <person name="Hughes D.S."/>
            <person name="Lee S.F."/>
            <person name="Perry T."/>
            <person name="Stroehlein A.J."/>
            <person name="Ansell B.R."/>
            <person name="Breugelmans B."/>
            <person name="Hofmann A."/>
            <person name="Qu J."/>
            <person name="Dugan S."/>
            <person name="Lee S.L."/>
            <person name="Chao H."/>
            <person name="Dinh H."/>
            <person name="Han Y."/>
            <person name="Doddapaneni H.V."/>
            <person name="Worley K.C."/>
            <person name="Muzny D.M."/>
            <person name="Ioannidis P."/>
            <person name="Waterhouse R.M."/>
            <person name="Zdobnov E.M."/>
            <person name="James P.J."/>
            <person name="Bagnall N.H."/>
            <person name="Kotze A.C."/>
            <person name="Gibbs R.A."/>
            <person name="Richards S."/>
            <person name="Batterham P."/>
            <person name="Gasser R.B."/>
        </authorList>
    </citation>
    <scope>NUCLEOTIDE SEQUENCE [LARGE SCALE GENOMIC DNA]</scope>
    <source>
        <strain evidence="2 3">LS</strain>
        <tissue evidence="2">Full body</tissue>
    </source>
</reference>
<keyword evidence="3" id="KW-1185">Reference proteome</keyword>
<evidence type="ECO:0000256" key="1">
    <source>
        <dbReference type="SAM" id="MobiDB-lite"/>
    </source>
</evidence>
<feature type="region of interest" description="Disordered" evidence="1">
    <location>
        <begin position="1"/>
        <end position="35"/>
    </location>
</feature>
<feature type="compositionally biased region" description="Polar residues" evidence="1">
    <location>
        <begin position="1"/>
        <end position="25"/>
    </location>
</feature>
<dbReference type="Proteomes" id="UP000037069">
    <property type="component" value="Unassembled WGS sequence"/>
</dbReference>
<comment type="caution">
    <text evidence="2">The sequence shown here is derived from an EMBL/GenBank/DDBJ whole genome shotgun (WGS) entry which is preliminary data.</text>
</comment>
<proteinExistence type="predicted"/>
<feature type="non-terminal residue" evidence="2">
    <location>
        <position position="35"/>
    </location>
</feature>
<dbReference type="EMBL" id="JRES01001669">
    <property type="protein sequence ID" value="KNC21019.1"/>
    <property type="molecule type" value="Genomic_DNA"/>
</dbReference>
<gene>
    <name evidence="2" type="ORF">FF38_02009</name>
</gene>
<organism evidence="2 3">
    <name type="scientific">Lucilia cuprina</name>
    <name type="common">Green bottle fly</name>
    <name type="synonym">Australian sheep blowfly</name>
    <dbReference type="NCBI Taxonomy" id="7375"/>
    <lineage>
        <taxon>Eukaryota</taxon>
        <taxon>Metazoa</taxon>
        <taxon>Ecdysozoa</taxon>
        <taxon>Arthropoda</taxon>
        <taxon>Hexapoda</taxon>
        <taxon>Insecta</taxon>
        <taxon>Pterygota</taxon>
        <taxon>Neoptera</taxon>
        <taxon>Endopterygota</taxon>
        <taxon>Diptera</taxon>
        <taxon>Brachycera</taxon>
        <taxon>Muscomorpha</taxon>
        <taxon>Oestroidea</taxon>
        <taxon>Calliphoridae</taxon>
        <taxon>Luciliinae</taxon>
        <taxon>Lucilia</taxon>
    </lineage>
</organism>
<sequence length="35" mass="3560">MGLSSSRLTGTPSSKRGDDSSSVQDESLDGEDSGN</sequence>
<name>A0A0L0BP72_LUCCU</name>
<protein>
    <submittedName>
        <fullName evidence="2">Uncharacterized protein</fullName>
    </submittedName>
</protein>
<accession>A0A0L0BP72</accession>
<feature type="compositionally biased region" description="Acidic residues" evidence="1">
    <location>
        <begin position="26"/>
        <end position="35"/>
    </location>
</feature>
<dbReference type="AlphaFoldDB" id="A0A0L0BP72"/>
<dbReference type="STRING" id="7375.A0A0L0BP72"/>
<evidence type="ECO:0000313" key="3">
    <source>
        <dbReference type="Proteomes" id="UP000037069"/>
    </source>
</evidence>
<evidence type="ECO:0000313" key="2">
    <source>
        <dbReference type="EMBL" id="KNC21019.1"/>
    </source>
</evidence>